<dbReference type="EMBL" id="JBHSOA010000125">
    <property type="protein sequence ID" value="MFC5856542.1"/>
    <property type="molecule type" value="Genomic_DNA"/>
</dbReference>
<evidence type="ECO:0000256" key="2">
    <source>
        <dbReference type="ARBA" id="ARBA00023125"/>
    </source>
</evidence>
<reference evidence="7" key="1">
    <citation type="journal article" date="2019" name="Int. J. Syst. Evol. Microbiol.">
        <title>The Global Catalogue of Microorganisms (GCM) 10K type strain sequencing project: providing services to taxonomists for standard genome sequencing and annotation.</title>
        <authorList>
            <consortium name="The Broad Institute Genomics Platform"/>
            <consortium name="The Broad Institute Genome Sequencing Center for Infectious Disease"/>
            <person name="Wu L."/>
            <person name="Ma J."/>
        </authorList>
    </citation>
    <scope>NUCLEOTIDE SEQUENCE [LARGE SCALE GENOMIC DNA]</scope>
    <source>
        <strain evidence="7">JCM 10411</strain>
    </source>
</reference>
<name>A0ABW1E6N5_9ACTN</name>
<dbReference type="Gene3D" id="1.10.443.10">
    <property type="entry name" value="Intergrase catalytic core"/>
    <property type="match status" value="1"/>
</dbReference>
<dbReference type="InterPro" id="IPR010998">
    <property type="entry name" value="Integrase_recombinase_N"/>
</dbReference>
<dbReference type="Gene3D" id="1.10.150.130">
    <property type="match status" value="1"/>
</dbReference>
<feature type="compositionally biased region" description="Basic residues" evidence="4">
    <location>
        <begin position="397"/>
        <end position="408"/>
    </location>
</feature>
<protein>
    <submittedName>
        <fullName evidence="6">Tyrosine-type recombinase/integrase</fullName>
    </submittedName>
</protein>
<dbReference type="Proteomes" id="UP001596180">
    <property type="component" value="Unassembled WGS sequence"/>
</dbReference>
<organism evidence="6 7">
    <name type="scientific">Streptomyces chlorus</name>
    <dbReference type="NCBI Taxonomy" id="887452"/>
    <lineage>
        <taxon>Bacteria</taxon>
        <taxon>Bacillati</taxon>
        <taxon>Actinomycetota</taxon>
        <taxon>Actinomycetes</taxon>
        <taxon>Kitasatosporales</taxon>
        <taxon>Streptomycetaceae</taxon>
        <taxon>Streptomyces</taxon>
    </lineage>
</organism>
<keyword evidence="2" id="KW-0238">DNA-binding</keyword>
<evidence type="ECO:0000313" key="7">
    <source>
        <dbReference type="Proteomes" id="UP001596180"/>
    </source>
</evidence>
<accession>A0ABW1E6N5</accession>
<feature type="region of interest" description="Disordered" evidence="4">
    <location>
        <begin position="362"/>
        <end position="381"/>
    </location>
</feature>
<feature type="domain" description="Tyr recombinase" evidence="5">
    <location>
        <begin position="154"/>
        <end position="354"/>
    </location>
</feature>
<proteinExistence type="inferred from homology"/>
<keyword evidence="3" id="KW-0233">DNA recombination</keyword>
<gene>
    <name evidence="6" type="ORF">ACFPZI_33740</name>
</gene>
<dbReference type="InterPro" id="IPR013762">
    <property type="entry name" value="Integrase-like_cat_sf"/>
</dbReference>
<evidence type="ECO:0000313" key="6">
    <source>
        <dbReference type="EMBL" id="MFC5856542.1"/>
    </source>
</evidence>
<dbReference type="PROSITE" id="PS51898">
    <property type="entry name" value="TYR_RECOMBINASE"/>
    <property type="match status" value="1"/>
</dbReference>
<dbReference type="SUPFAM" id="SSF56349">
    <property type="entry name" value="DNA breaking-rejoining enzymes"/>
    <property type="match status" value="1"/>
</dbReference>
<sequence length="416" mass="47113">MVDESYRLHHEACTFLAALRDMGRSFNTEKAYGIRTALLLTWCSGRGLDWKQITLLDLARFLRWLVDEPLPPRIPRVTSPPRFRMEKSANALMTGVFEFLRFCSRNEWVDPELVARLTETKYLNWLPPGKEAGEDGQFRTMRAKILKLPEPAEEAVEYLTPEEADELFQVATHARDRLLVALLGCTGERISEALGLRRQDMHLLTDSRMLGCRVEGPHIHIRRRANNANGALAKSRFARVIPVTEDLAGLYADYQFERDEVPEAADCDMVFVNLFHAPLGQPMRYGTAKELFDRLAKKAQLTARPHMLRHGAATAWVRPGVDEDVVQDLMGHISRSSLTPYLHTSEADKRAAVELVAAGRRMPRSGGTHSPAMSAPQRRPAHCCGQQIRRVMDGRRAARPRRSGRHTHSVFPRPAE</sequence>
<evidence type="ECO:0000256" key="1">
    <source>
        <dbReference type="ARBA" id="ARBA00008857"/>
    </source>
</evidence>
<dbReference type="RefSeq" id="WP_381370978.1">
    <property type="nucleotide sequence ID" value="NZ_JBHSOA010000125.1"/>
</dbReference>
<dbReference type="InterPro" id="IPR050090">
    <property type="entry name" value="Tyrosine_recombinase_XerCD"/>
</dbReference>
<dbReference type="PANTHER" id="PTHR30349:SF41">
    <property type="entry name" value="INTEGRASE_RECOMBINASE PROTEIN MJ0367-RELATED"/>
    <property type="match status" value="1"/>
</dbReference>
<dbReference type="PANTHER" id="PTHR30349">
    <property type="entry name" value="PHAGE INTEGRASE-RELATED"/>
    <property type="match status" value="1"/>
</dbReference>
<dbReference type="InterPro" id="IPR011010">
    <property type="entry name" value="DNA_brk_join_enz"/>
</dbReference>
<comment type="caution">
    <text evidence="6">The sequence shown here is derived from an EMBL/GenBank/DDBJ whole genome shotgun (WGS) entry which is preliminary data.</text>
</comment>
<dbReference type="Pfam" id="PF00589">
    <property type="entry name" value="Phage_integrase"/>
    <property type="match status" value="1"/>
</dbReference>
<evidence type="ECO:0000256" key="3">
    <source>
        <dbReference type="ARBA" id="ARBA00023172"/>
    </source>
</evidence>
<feature type="region of interest" description="Disordered" evidence="4">
    <location>
        <begin position="393"/>
        <end position="416"/>
    </location>
</feature>
<evidence type="ECO:0000259" key="5">
    <source>
        <dbReference type="PROSITE" id="PS51898"/>
    </source>
</evidence>
<dbReference type="InterPro" id="IPR002104">
    <property type="entry name" value="Integrase_catalytic"/>
</dbReference>
<evidence type="ECO:0000256" key="4">
    <source>
        <dbReference type="SAM" id="MobiDB-lite"/>
    </source>
</evidence>
<comment type="similarity">
    <text evidence="1">Belongs to the 'phage' integrase family.</text>
</comment>
<keyword evidence="7" id="KW-1185">Reference proteome</keyword>